<evidence type="ECO:0000256" key="1">
    <source>
        <dbReference type="ARBA" id="ARBA00023157"/>
    </source>
</evidence>
<comment type="caution">
    <text evidence="2">The sequence shown here is derived from an EMBL/GenBank/DDBJ whole genome shotgun (WGS) entry which is preliminary data.</text>
</comment>
<dbReference type="Gene3D" id="2.10.25.10">
    <property type="entry name" value="Laminin"/>
    <property type="match status" value="1"/>
</dbReference>
<sequence>CLPFTYGYDTCSTPCDCVKENTLSCDAINGTCWCKYGWNGTDCSRDVNECLDRKTSDTCEADDYQICVNFPGGYNCSC</sequence>
<dbReference type="Proteomes" id="UP001497497">
    <property type="component" value="Unassembled WGS sequence"/>
</dbReference>
<gene>
    <name evidence="2" type="ORF">GSLYS_00018701001</name>
</gene>
<protein>
    <recommendedName>
        <fullName evidence="4">EGF-like domain-containing protein</fullName>
    </recommendedName>
</protein>
<name>A0AAV2IE74_LYMST</name>
<dbReference type="InterPro" id="IPR018097">
    <property type="entry name" value="EGF_Ca-bd_CS"/>
</dbReference>
<dbReference type="GO" id="GO:0005509">
    <property type="term" value="F:calcium ion binding"/>
    <property type="evidence" value="ECO:0007669"/>
    <property type="project" value="InterPro"/>
</dbReference>
<accession>A0AAV2IE74</accession>
<reference evidence="2 3" key="1">
    <citation type="submission" date="2024-04" db="EMBL/GenBank/DDBJ databases">
        <authorList>
            <consortium name="Genoscope - CEA"/>
            <person name="William W."/>
        </authorList>
    </citation>
    <scope>NUCLEOTIDE SEQUENCE [LARGE SCALE GENOMIC DNA]</scope>
</reference>
<proteinExistence type="predicted"/>
<dbReference type="EMBL" id="CAXITT010000688">
    <property type="protein sequence ID" value="CAL1545218.1"/>
    <property type="molecule type" value="Genomic_DNA"/>
</dbReference>
<evidence type="ECO:0000313" key="2">
    <source>
        <dbReference type="EMBL" id="CAL1545218.1"/>
    </source>
</evidence>
<dbReference type="PROSITE" id="PS01187">
    <property type="entry name" value="EGF_CA"/>
    <property type="match status" value="1"/>
</dbReference>
<evidence type="ECO:0008006" key="4">
    <source>
        <dbReference type="Google" id="ProtNLM"/>
    </source>
</evidence>
<keyword evidence="3" id="KW-1185">Reference proteome</keyword>
<dbReference type="AlphaFoldDB" id="A0AAV2IE74"/>
<organism evidence="2 3">
    <name type="scientific">Lymnaea stagnalis</name>
    <name type="common">Great pond snail</name>
    <name type="synonym">Helix stagnalis</name>
    <dbReference type="NCBI Taxonomy" id="6523"/>
    <lineage>
        <taxon>Eukaryota</taxon>
        <taxon>Metazoa</taxon>
        <taxon>Spiralia</taxon>
        <taxon>Lophotrochozoa</taxon>
        <taxon>Mollusca</taxon>
        <taxon>Gastropoda</taxon>
        <taxon>Heterobranchia</taxon>
        <taxon>Euthyneura</taxon>
        <taxon>Panpulmonata</taxon>
        <taxon>Hygrophila</taxon>
        <taxon>Lymnaeoidea</taxon>
        <taxon>Lymnaeidae</taxon>
        <taxon>Lymnaea</taxon>
    </lineage>
</organism>
<keyword evidence="1" id="KW-1015">Disulfide bond</keyword>
<feature type="non-terminal residue" evidence="2">
    <location>
        <position position="78"/>
    </location>
</feature>
<feature type="non-terminal residue" evidence="2">
    <location>
        <position position="1"/>
    </location>
</feature>
<evidence type="ECO:0000313" key="3">
    <source>
        <dbReference type="Proteomes" id="UP001497497"/>
    </source>
</evidence>